<dbReference type="EMBL" id="KB446556">
    <property type="protein sequence ID" value="EME85446.1"/>
    <property type="molecule type" value="Genomic_DNA"/>
</dbReference>
<dbReference type="InterPro" id="IPR013766">
    <property type="entry name" value="Thioredoxin_domain"/>
</dbReference>
<organism evidence="9 10">
    <name type="scientific">Pseudocercospora fijiensis (strain CIRAD86)</name>
    <name type="common">Black leaf streak disease fungus</name>
    <name type="synonym">Mycosphaerella fijiensis</name>
    <dbReference type="NCBI Taxonomy" id="383855"/>
    <lineage>
        <taxon>Eukaryota</taxon>
        <taxon>Fungi</taxon>
        <taxon>Dikarya</taxon>
        <taxon>Ascomycota</taxon>
        <taxon>Pezizomycotina</taxon>
        <taxon>Dothideomycetes</taxon>
        <taxon>Dothideomycetidae</taxon>
        <taxon>Mycosphaerellales</taxon>
        <taxon>Mycosphaerellaceae</taxon>
        <taxon>Pseudocercospora</taxon>
    </lineage>
</organism>
<accession>M3ALH6</accession>
<feature type="domain" description="Thioredoxin" evidence="8">
    <location>
        <begin position="14"/>
        <end position="170"/>
    </location>
</feature>
<dbReference type="VEuPathDB" id="FungiDB:MYCFIDRAFT_59850"/>
<dbReference type="GeneID" id="19340550"/>
<dbReference type="GO" id="GO:0005777">
    <property type="term" value="C:peroxisome"/>
    <property type="evidence" value="ECO:0007669"/>
    <property type="project" value="TreeGrafter"/>
</dbReference>
<evidence type="ECO:0000256" key="5">
    <source>
        <dbReference type="ARBA" id="ARBA00023284"/>
    </source>
</evidence>
<evidence type="ECO:0000256" key="1">
    <source>
        <dbReference type="ARBA" id="ARBA00010505"/>
    </source>
</evidence>
<dbReference type="eggNOG" id="KOG0541">
    <property type="taxonomic scope" value="Eukaryota"/>
</dbReference>
<dbReference type="Gene3D" id="3.40.30.10">
    <property type="entry name" value="Glutaredoxin"/>
    <property type="match status" value="1"/>
</dbReference>
<dbReference type="HOGENOM" id="CLU_072440_3_1_1"/>
<dbReference type="GO" id="GO:0005739">
    <property type="term" value="C:mitochondrion"/>
    <property type="evidence" value="ECO:0007669"/>
    <property type="project" value="TreeGrafter"/>
</dbReference>
<evidence type="ECO:0000256" key="7">
    <source>
        <dbReference type="RuleBase" id="RU366011"/>
    </source>
</evidence>
<protein>
    <recommendedName>
        <fullName evidence="8">Thioredoxin domain-containing protein</fullName>
    </recommendedName>
</protein>
<keyword evidence="4 7" id="KW-0560">Oxidoreductase</keyword>
<evidence type="ECO:0000256" key="3">
    <source>
        <dbReference type="ARBA" id="ARBA00022862"/>
    </source>
</evidence>
<dbReference type="GO" id="GO:0005829">
    <property type="term" value="C:cytosol"/>
    <property type="evidence" value="ECO:0007669"/>
    <property type="project" value="TreeGrafter"/>
</dbReference>
<dbReference type="InterPro" id="IPR013740">
    <property type="entry name" value="Redoxin"/>
</dbReference>
<dbReference type="GO" id="GO:0045454">
    <property type="term" value="P:cell redox homeostasis"/>
    <property type="evidence" value="ECO:0007669"/>
    <property type="project" value="TreeGrafter"/>
</dbReference>
<dbReference type="Proteomes" id="UP000016932">
    <property type="component" value="Unassembled WGS sequence"/>
</dbReference>
<dbReference type="AlphaFoldDB" id="M3ALH6"/>
<dbReference type="SUPFAM" id="SSF52833">
    <property type="entry name" value="Thioredoxin-like"/>
    <property type="match status" value="1"/>
</dbReference>
<keyword evidence="2 7" id="KW-0575">Peroxidase</keyword>
<dbReference type="RefSeq" id="XP_007922651.1">
    <property type="nucleotide sequence ID" value="XM_007924460.1"/>
</dbReference>
<dbReference type="GO" id="GO:0042744">
    <property type="term" value="P:hydrogen peroxide catabolic process"/>
    <property type="evidence" value="ECO:0007669"/>
    <property type="project" value="TreeGrafter"/>
</dbReference>
<comment type="function">
    <text evidence="7">Thiol-specific peroxidase that catalyzes the reduction of hydrogen peroxide and organic hydroperoxides to water and alcohols, respectively. Plays a role in cell protection against oxidative stress by detoxifying peroxides.</text>
</comment>
<feature type="active site" description="Cysteine sulfenic acid (-SOH) intermediate" evidence="6">
    <location>
        <position position="58"/>
    </location>
</feature>
<dbReference type="GO" id="GO:0034599">
    <property type="term" value="P:cellular response to oxidative stress"/>
    <property type="evidence" value="ECO:0007669"/>
    <property type="project" value="InterPro"/>
</dbReference>
<evidence type="ECO:0000256" key="6">
    <source>
        <dbReference type="PIRSR" id="PIRSR637944-1"/>
    </source>
</evidence>
<gene>
    <name evidence="9" type="ORF">MYCFIDRAFT_59850</name>
</gene>
<dbReference type="OrthoDB" id="1882547at2759"/>
<dbReference type="InterPro" id="IPR037944">
    <property type="entry name" value="PRX5-like"/>
</dbReference>
<dbReference type="Pfam" id="PF08534">
    <property type="entry name" value="Redoxin"/>
    <property type="match status" value="1"/>
</dbReference>
<reference evidence="9 10" key="1">
    <citation type="journal article" date="2012" name="PLoS Pathog.">
        <title>Diverse lifestyles and strategies of plant pathogenesis encoded in the genomes of eighteen Dothideomycetes fungi.</title>
        <authorList>
            <person name="Ohm R.A."/>
            <person name="Feau N."/>
            <person name="Henrissat B."/>
            <person name="Schoch C.L."/>
            <person name="Horwitz B.A."/>
            <person name="Barry K.W."/>
            <person name="Condon B.J."/>
            <person name="Copeland A.C."/>
            <person name="Dhillon B."/>
            <person name="Glaser F."/>
            <person name="Hesse C.N."/>
            <person name="Kosti I."/>
            <person name="LaButti K."/>
            <person name="Lindquist E.A."/>
            <person name="Lucas S."/>
            <person name="Salamov A.A."/>
            <person name="Bradshaw R.E."/>
            <person name="Ciuffetti L."/>
            <person name="Hamelin R.C."/>
            <person name="Kema G.H.J."/>
            <person name="Lawrence C."/>
            <person name="Scott J.A."/>
            <person name="Spatafora J.W."/>
            <person name="Turgeon B.G."/>
            <person name="de Wit P.J.G.M."/>
            <person name="Zhong S."/>
            <person name="Goodwin S.B."/>
            <person name="Grigoriev I.V."/>
        </authorList>
    </citation>
    <scope>NUCLEOTIDE SEQUENCE [LARGE SCALE GENOMIC DNA]</scope>
    <source>
        <strain evidence="9 10">CIRAD86</strain>
    </source>
</reference>
<dbReference type="KEGG" id="pfj:MYCFIDRAFT_59850"/>
<dbReference type="GO" id="GO:0008379">
    <property type="term" value="F:thioredoxin peroxidase activity"/>
    <property type="evidence" value="ECO:0007669"/>
    <property type="project" value="InterPro"/>
</dbReference>
<evidence type="ECO:0000256" key="2">
    <source>
        <dbReference type="ARBA" id="ARBA00022559"/>
    </source>
</evidence>
<keyword evidence="5 7" id="KW-0676">Redox-active center</keyword>
<proteinExistence type="inferred from homology"/>
<evidence type="ECO:0000256" key="4">
    <source>
        <dbReference type="ARBA" id="ARBA00023002"/>
    </source>
</evidence>
<keyword evidence="3 7" id="KW-0049">Antioxidant</keyword>
<evidence type="ECO:0000259" key="8">
    <source>
        <dbReference type="PROSITE" id="PS51352"/>
    </source>
</evidence>
<comment type="similarity">
    <text evidence="1 7">Belongs to the peroxiredoxin family. Prx5 subfamily.</text>
</comment>
<dbReference type="PANTHER" id="PTHR10430">
    <property type="entry name" value="PEROXIREDOXIN"/>
    <property type="match status" value="1"/>
</dbReference>
<dbReference type="STRING" id="383855.M3ALH6"/>
<evidence type="ECO:0000313" key="10">
    <source>
        <dbReference type="Proteomes" id="UP000016932"/>
    </source>
</evidence>
<evidence type="ECO:0000313" key="9">
    <source>
        <dbReference type="EMBL" id="EME85446.1"/>
    </source>
</evidence>
<dbReference type="PROSITE" id="PS51352">
    <property type="entry name" value="THIOREDOXIN_2"/>
    <property type="match status" value="1"/>
</dbReference>
<dbReference type="CDD" id="cd03013">
    <property type="entry name" value="PRX5_like"/>
    <property type="match status" value="1"/>
</dbReference>
<dbReference type="PANTHER" id="PTHR10430:SF39">
    <property type="entry name" value="PEROXISOMAL MEMBRANE ASSOCIATED PROTEIN 20"/>
    <property type="match status" value="1"/>
</dbReference>
<name>M3ALH6_PSEFD</name>
<sequence>MAAIIDKLKKNKPLAQGSKLPTGHKIKEDNPQQGTIDLATLAGKNIIVGVPGAFTPPCSSQVPGYVEKADEFAAKGVQGIYIVAVNDVFTTKAWKEHHKWNHPLVHILADDTGNFTHEAGLSFDASGLLGNHRSSRYAAIVENGVVKSIFVEDEVPSVTVTAAENVLQAV</sequence>
<keyword evidence="10" id="KW-1185">Reference proteome</keyword>
<dbReference type="InterPro" id="IPR036249">
    <property type="entry name" value="Thioredoxin-like_sf"/>
</dbReference>